<name>A0A1E7R7R4_9GAMM</name>
<dbReference type="OrthoDB" id="6701620at2"/>
<dbReference type="STRING" id="1262585.BJI46_13000"/>
<dbReference type="RefSeq" id="WP_070070054.1">
    <property type="nucleotide sequence ID" value="NZ_MKKK01000027.1"/>
</dbReference>
<dbReference type="InterPro" id="IPR022541">
    <property type="entry name" value="YhfG"/>
</dbReference>
<dbReference type="Pfam" id="PF10832">
    <property type="entry name" value="YhfG"/>
    <property type="match status" value="1"/>
</dbReference>
<accession>A0A1E7R7R4</accession>
<keyword evidence="2" id="KW-1185">Reference proteome</keyword>
<proteinExistence type="predicted"/>
<reference evidence="1 2" key="1">
    <citation type="submission" date="2016-09" db="EMBL/GenBank/DDBJ databases">
        <authorList>
            <person name="Capua I."/>
            <person name="De Benedictis P."/>
            <person name="Joannis T."/>
            <person name="Lombin L.H."/>
            <person name="Cattoli G."/>
        </authorList>
    </citation>
    <scope>NUCLEOTIDE SEQUENCE [LARGE SCALE GENOMIC DNA]</scope>
    <source>
        <strain evidence="1 2">ANC 4671</strain>
    </source>
</reference>
<sequence>MLNTFEKKKQYIQETRLKNYQASLVLEGYHASSAQPSLTKSQLLKKYQQANKG</sequence>
<protein>
    <submittedName>
        <fullName evidence="1">DUF2559 domain-containing protein</fullName>
    </submittedName>
</protein>
<comment type="caution">
    <text evidence="1">The sequence shown here is derived from an EMBL/GenBank/DDBJ whole genome shotgun (WGS) entry which is preliminary data.</text>
</comment>
<dbReference type="EMBL" id="MKKK01000027">
    <property type="protein sequence ID" value="OEY95327.1"/>
    <property type="molecule type" value="Genomic_DNA"/>
</dbReference>
<dbReference type="Proteomes" id="UP000185895">
    <property type="component" value="Unassembled WGS sequence"/>
</dbReference>
<dbReference type="AlphaFoldDB" id="A0A1E7R7R4"/>
<gene>
    <name evidence="1" type="ORF">BJI46_13000</name>
</gene>
<evidence type="ECO:0000313" key="1">
    <source>
        <dbReference type="EMBL" id="OEY95327.1"/>
    </source>
</evidence>
<evidence type="ECO:0000313" key="2">
    <source>
        <dbReference type="Proteomes" id="UP000185895"/>
    </source>
</evidence>
<organism evidence="1 2">
    <name type="scientific">Acinetobacter qingfengensis</name>
    <dbReference type="NCBI Taxonomy" id="1262585"/>
    <lineage>
        <taxon>Bacteria</taxon>
        <taxon>Pseudomonadati</taxon>
        <taxon>Pseudomonadota</taxon>
        <taxon>Gammaproteobacteria</taxon>
        <taxon>Moraxellales</taxon>
        <taxon>Moraxellaceae</taxon>
        <taxon>Acinetobacter</taxon>
    </lineage>
</organism>